<dbReference type="AlphaFoldDB" id="A0A072PSP6"/>
<protein>
    <submittedName>
        <fullName evidence="1">Uncharacterized protein</fullName>
    </submittedName>
</protein>
<dbReference type="HOGENOM" id="CLU_458576_0_0_1"/>
<dbReference type="VEuPathDB" id="FungiDB:A1O9_00315"/>
<dbReference type="GeneID" id="25275267"/>
<gene>
    <name evidence="1" type="ORF">A1O9_00315</name>
</gene>
<dbReference type="OrthoDB" id="4167490at2759"/>
<evidence type="ECO:0000313" key="1">
    <source>
        <dbReference type="EMBL" id="KEF62343.1"/>
    </source>
</evidence>
<name>A0A072PSP6_9EURO</name>
<dbReference type="EMBL" id="AMGV01000001">
    <property type="protein sequence ID" value="KEF62343.1"/>
    <property type="molecule type" value="Genomic_DNA"/>
</dbReference>
<reference evidence="1 2" key="1">
    <citation type="submission" date="2013-03" db="EMBL/GenBank/DDBJ databases">
        <title>The Genome Sequence of Exophiala aquamarina CBS 119918.</title>
        <authorList>
            <consortium name="The Broad Institute Genomics Platform"/>
            <person name="Cuomo C."/>
            <person name="de Hoog S."/>
            <person name="Gorbushina A."/>
            <person name="Walker B."/>
            <person name="Young S.K."/>
            <person name="Zeng Q."/>
            <person name="Gargeya S."/>
            <person name="Fitzgerald M."/>
            <person name="Haas B."/>
            <person name="Abouelleil A."/>
            <person name="Allen A.W."/>
            <person name="Alvarado L."/>
            <person name="Arachchi H.M."/>
            <person name="Berlin A.M."/>
            <person name="Chapman S.B."/>
            <person name="Gainer-Dewar J."/>
            <person name="Goldberg J."/>
            <person name="Griggs A."/>
            <person name="Gujja S."/>
            <person name="Hansen M."/>
            <person name="Howarth C."/>
            <person name="Imamovic A."/>
            <person name="Ireland A."/>
            <person name="Larimer J."/>
            <person name="McCowan C."/>
            <person name="Murphy C."/>
            <person name="Pearson M."/>
            <person name="Poon T.W."/>
            <person name="Priest M."/>
            <person name="Roberts A."/>
            <person name="Saif S."/>
            <person name="Shea T."/>
            <person name="Sisk P."/>
            <person name="Sykes S."/>
            <person name="Wortman J."/>
            <person name="Nusbaum C."/>
            <person name="Birren B."/>
        </authorList>
    </citation>
    <scope>NUCLEOTIDE SEQUENCE [LARGE SCALE GENOMIC DNA]</scope>
    <source>
        <strain evidence="1 2">CBS 119918</strain>
    </source>
</reference>
<proteinExistence type="predicted"/>
<dbReference type="Proteomes" id="UP000027920">
    <property type="component" value="Unassembled WGS sequence"/>
</dbReference>
<evidence type="ECO:0000313" key="2">
    <source>
        <dbReference type="Proteomes" id="UP000027920"/>
    </source>
</evidence>
<keyword evidence="2" id="KW-1185">Reference proteome</keyword>
<dbReference type="RefSeq" id="XP_013264933.1">
    <property type="nucleotide sequence ID" value="XM_013409479.1"/>
</dbReference>
<comment type="caution">
    <text evidence="1">The sequence shown here is derived from an EMBL/GenBank/DDBJ whole genome shotgun (WGS) entry which is preliminary data.</text>
</comment>
<sequence>MSKALFEELPTEILEEIFLRCLNGNLFVASPRIAHRLSGNDSLCRTAFAVAFYAHQLHDVLDHLSLSFMIPLLPDPVSPWMARSITKAVLRARWCINSWVLEFSRNLLSAAVDRLSQRSDLISYAQRVIQNYKVDLSDTNSRKFWSAHNDRRNEVASLEGSHPLQLEFTTAAEGSSIFFADDTDDENSITMFQFTMTFCGAGLERHECLSFLGMDGDRMFRVADKPFSEYMNLLICNTTGINDKETERFWTDLGRVYRGPVGDDWYEECDRLYWRFNWRQQVAIDYFLSPENSPFRIPSLTFRRAAVSDLRNRHCPERRDGIGHHFRPCFIHFIFEIDPTSLPRKDPIVLRWAVRACERIRHFGDAYQRDRIEHREHGVYDEGDWEYQSTRRNQVFAKYTFDVEVRMIRYIKTGENPYPPDCPAPYLHNPITQLEATLVPGIDMAGDDENDIVEDDYSDEEEIAALNRWHREQICFGPNPPELGFLDHDDYRDQRVIEHDGNDSDAGALESWEADNLGDPAPEQDWDVEGPPNVFENGSFEIQVINDPAKDPHVAPLLDPIATELRQHGKVYWLSANDCHLPSQFHSDFKWYKKR</sequence>
<organism evidence="1 2">
    <name type="scientific">Exophiala aquamarina CBS 119918</name>
    <dbReference type="NCBI Taxonomy" id="1182545"/>
    <lineage>
        <taxon>Eukaryota</taxon>
        <taxon>Fungi</taxon>
        <taxon>Dikarya</taxon>
        <taxon>Ascomycota</taxon>
        <taxon>Pezizomycotina</taxon>
        <taxon>Eurotiomycetes</taxon>
        <taxon>Chaetothyriomycetidae</taxon>
        <taxon>Chaetothyriales</taxon>
        <taxon>Herpotrichiellaceae</taxon>
        <taxon>Exophiala</taxon>
    </lineage>
</organism>
<accession>A0A072PSP6</accession>